<dbReference type="KEGG" id="pgri:PgNI_09401"/>
<evidence type="ECO:0000313" key="3">
    <source>
        <dbReference type="Proteomes" id="UP000515153"/>
    </source>
</evidence>
<gene>
    <name evidence="4" type="ORF">PgNI_09401</name>
</gene>
<evidence type="ECO:0000313" key="4">
    <source>
        <dbReference type="RefSeq" id="XP_030978315.1"/>
    </source>
</evidence>
<feature type="region of interest" description="Disordered" evidence="1">
    <location>
        <begin position="24"/>
        <end position="45"/>
    </location>
</feature>
<keyword evidence="2" id="KW-0812">Transmembrane</keyword>
<dbReference type="AlphaFoldDB" id="A0A6P8ATV0"/>
<reference evidence="4" key="2">
    <citation type="submission" date="2019-10" db="EMBL/GenBank/DDBJ databases">
        <authorList>
            <consortium name="NCBI Genome Project"/>
        </authorList>
    </citation>
    <scope>NUCLEOTIDE SEQUENCE</scope>
    <source>
        <strain evidence="4">NI907</strain>
    </source>
</reference>
<dbReference type="GeneID" id="41964293"/>
<keyword evidence="2" id="KW-1133">Transmembrane helix</keyword>
<feature type="transmembrane region" description="Helical" evidence="2">
    <location>
        <begin position="136"/>
        <end position="158"/>
    </location>
</feature>
<dbReference type="Proteomes" id="UP000515153">
    <property type="component" value="Unplaced"/>
</dbReference>
<feature type="compositionally biased region" description="Basic residues" evidence="1">
    <location>
        <begin position="24"/>
        <end position="44"/>
    </location>
</feature>
<reference evidence="4" key="1">
    <citation type="journal article" date="2019" name="Mol. Biol. Evol.">
        <title>Blast fungal genomes show frequent chromosomal changes, gene gains and losses, and effector gene turnover.</title>
        <authorList>
            <person name="Gomez Luciano L.B."/>
            <person name="Jason Tsai I."/>
            <person name="Chuma I."/>
            <person name="Tosa Y."/>
            <person name="Chen Y.H."/>
            <person name="Li J.Y."/>
            <person name="Li M.Y."/>
            <person name="Jade Lu M.Y."/>
            <person name="Nakayashiki H."/>
            <person name="Li W.H."/>
        </authorList>
    </citation>
    <scope>NUCLEOTIDE SEQUENCE</scope>
    <source>
        <strain evidence="4">NI907</strain>
    </source>
</reference>
<name>A0A6P8ATV0_PYRGI</name>
<dbReference type="RefSeq" id="XP_030978315.1">
    <property type="nucleotide sequence ID" value="XM_031129385.1"/>
</dbReference>
<evidence type="ECO:0000256" key="2">
    <source>
        <dbReference type="SAM" id="Phobius"/>
    </source>
</evidence>
<keyword evidence="2" id="KW-0472">Membrane</keyword>
<keyword evidence="3" id="KW-1185">Reference proteome</keyword>
<sequence>MAPDSAATSASLCGRPRHHIRAPARPEHHKHQHHHHNPRRRKIPGKFSNVEYAADGLTIQAVGDPSRESGRVTRHTQQQNRITVRRLVHFSGLGDRLRDMATRRGLASPCFSHTTIESKHLRFNTRSAVSVAIESFILSFCTIVSCMLLLNHIILGGLRASSQQLSLAS</sequence>
<organism evidence="3 4">
    <name type="scientific">Pyricularia grisea</name>
    <name type="common">Crabgrass-specific blast fungus</name>
    <name type="synonym">Magnaporthe grisea</name>
    <dbReference type="NCBI Taxonomy" id="148305"/>
    <lineage>
        <taxon>Eukaryota</taxon>
        <taxon>Fungi</taxon>
        <taxon>Dikarya</taxon>
        <taxon>Ascomycota</taxon>
        <taxon>Pezizomycotina</taxon>
        <taxon>Sordariomycetes</taxon>
        <taxon>Sordariomycetidae</taxon>
        <taxon>Magnaporthales</taxon>
        <taxon>Pyriculariaceae</taxon>
        <taxon>Pyricularia</taxon>
    </lineage>
</organism>
<proteinExistence type="predicted"/>
<accession>A0A6P8ATV0</accession>
<protein>
    <submittedName>
        <fullName evidence="4">Uncharacterized protein</fullName>
    </submittedName>
</protein>
<reference evidence="4" key="3">
    <citation type="submission" date="2025-08" db="UniProtKB">
        <authorList>
            <consortium name="RefSeq"/>
        </authorList>
    </citation>
    <scope>IDENTIFICATION</scope>
    <source>
        <strain evidence="4">NI907</strain>
    </source>
</reference>
<evidence type="ECO:0000256" key="1">
    <source>
        <dbReference type="SAM" id="MobiDB-lite"/>
    </source>
</evidence>